<dbReference type="InterPro" id="IPR050126">
    <property type="entry name" value="Ap4A_hydrolase"/>
</dbReference>
<reference evidence="2 3" key="1">
    <citation type="submission" date="2017-03" db="EMBL/GenBank/DDBJ databases">
        <title>Genome sequence of Sphingomonas dokdonensis DSM 21029.</title>
        <authorList>
            <person name="Poehlein A."/>
            <person name="Wuebbeler J.H."/>
            <person name="Steinbuechel A."/>
            <person name="Daniel R."/>
        </authorList>
    </citation>
    <scope>NUCLEOTIDE SEQUENCE [LARGE SCALE GENOMIC DNA]</scope>
    <source>
        <strain evidence="2 3">DSM 21029</strain>
    </source>
</reference>
<dbReference type="PANTHER" id="PTHR42850">
    <property type="entry name" value="METALLOPHOSPHOESTERASE"/>
    <property type="match status" value="1"/>
</dbReference>
<dbReference type="RefSeq" id="WP_158212161.1">
    <property type="nucleotide sequence ID" value="NZ_NBBI01000002.1"/>
</dbReference>
<dbReference type="EMBL" id="NBBI01000002">
    <property type="protein sequence ID" value="OWK31457.1"/>
    <property type="molecule type" value="Genomic_DNA"/>
</dbReference>
<dbReference type="SUPFAM" id="SSF56300">
    <property type="entry name" value="Metallo-dependent phosphatases"/>
    <property type="match status" value="1"/>
</dbReference>
<dbReference type="Pfam" id="PF00149">
    <property type="entry name" value="Metallophos"/>
    <property type="match status" value="1"/>
</dbReference>
<name>A0A245ZNZ0_9SPHN</name>
<dbReference type="GO" id="GO:0008803">
    <property type="term" value="F:bis(5'-nucleosyl)-tetraphosphatase (symmetrical) activity"/>
    <property type="evidence" value="ECO:0007669"/>
    <property type="project" value="TreeGrafter"/>
</dbReference>
<comment type="caution">
    <text evidence="2">The sequence shown here is derived from an EMBL/GenBank/DDBJ whole genome shotgun (WGS) entry which is preliminary data.</text>
</comment>
<protein>
    <submittedName>
        <fullName evidence="2">Serine/threonine-protein phosphatase 1</fullName>
        <ecNumber evidence="2">3.1.3.16</ecNumber>
    </submittedName>
</protein>
<dbReference type="Gene3D" id="3.60.21.10">
    <property type="match status" value="1"/>
</dbReference>
<dbReference type="GO" id="GO:0005737">
    <property type="term" value="C:cytoplasm"/>
    <property type="evidence" value="ECO:0007669"/>
    <property type="project" value="TreeGrafter"/>
</dbReference>
<feature type="domain" description="Calcineurin-like phosphoesterase" evidence="1">
    <location>
        <begin position="3"/>
        <end position="190"/>
    </location>
</feature>
<evidence type="ECO:0000313" key="3">
    <source>
        <dbReference type="Proteomes" id="UP000197290"/>
    </source>
</evidence>
<dbReference type="PANTHER" id="PTHR42850:SF4">
    <property type="entry name" value="ZINC-DEPENDENT ENDOPOLYPHOSPHATASE"/>
    <property type="match status" value="1"/>
</dbReference>
<dbReference type="GO" id="GO:0110154">
    <property type="term" value="P:RNA decapping"/>
    <property type="evidence" value="ECO:0007669"/>
    <property type="project" value="TreeGrafter"/>
</dbReference>
<keyword evidence="3" id="KW-1185">Reference proteome</keyword>
<dbReference type="Proteomes" id="UP000197290">
    <property type="component" value="Unassembled WGS sequence"/>
</dbReference>
<dbReference type="InterPro" id="IPR029052">
    <property type="entry name" value="Metallo-depent_PP-like"/>
</dbReference>
<organism evidence="2 3">
    <name type="scientific">Sphingomonas dokdonensis</name>
    <dbReference type="NCBI Taxonomy" id="344880"/>
    <lineage>
        <taxon>Bacteria</taxon>
        <taxon>Pseudomonadati</taxon>
        <taxon>Pseudomonadota</taxon>
        <taxon>Alphaproteobacteria</taxon>
        <taxon>Sphingomonadales</taxon>
        <taxon>Sphingomonadaceae</taxon>
        <taxon>Sphingomonas</taxon>
    </lineage>
</organism>
<keyword evidence="2" id="KW-0378">Hydrolase</keyword>
<dbReference type="CDD" id="cd00144">
    <property type="entry name" value="MPP_PPP_family"/>
    <property type="match status" value="1"/>
</dbReference>
<evidence type="ECO:0000259" key="1">
    <source>
        <dbReference type="Pfam" id="PF00149"/>
    </source>
</evidence>
<proteinExistence type="predicted"/>
<dbReference type="OrthoDB" id="9807890at2"/>
<dbReference type="EC" id="3.1.3.16" evidence="2"/>
<evidence type="ECO:0000313" key="2">
    <source>
        <dbReference type="EMBL" id="OWK31457.1"/>
    </source>
</evidence>
<sequence length="228" mass="24899">MYAIGDVHGCVDLLDALWARIMAHQASRPAAATQIVFLGDIVDRGPASRGALAWLDAKRHEVPGITTLLGNHEEMLLRTCDRDPMSFANWLRNGGAEAAASFGLPPFDGGDAGSYIEAVRAAVSPEWIEWIRRWPLTAVSGDYFFCHAGIRPGVALRKQQRRDLLWIREEFMDDPRDHCAVIVHGHTITPKVEVLANRIGVDTGAYATGVLSAVCLDGTSVEVIATDR</sequence>
<dbReference type="InterPro" id="IPR004843">
    <property type="entry name" value="Calcineurin-like_PHP"/>
</dbReference>
<dbReference type="AlphaFoldDB" id="A0A245ZNZ0"/>
<accession>A0A245ZNZ0</accession>
<dbReference type="GO" id="GO:0004722">
    <property type="term" value="F:protein serine/threonine phosphatase activity"/>
    <property type="evidence" value="ECO:0007669"/>
    <property type="project" value="UniProtKB-EC"/>
</dbReference>
<gene>
    <name evidence="2" type="primary">pphA_2</name>
    <name evidence="2" type="ORF">SPDO_14660</name>
</gene>